<evidence type="ECO:0000313" key="3">
    <source>
        <dbReference type="Proteomes" id="UP000220394"/>
    </source>
</evidence>
<feature type="region of interest" description="Disordered" evidence="1">
    <location>
        <begin position="1"/>
        <end position="37"/>
    </location>
</feature>
<evidence type="ECO:0000313" key="2">
    <source>
        <dbReference type="EMBL" id="ATJ90432.1"/>
    </source>
</evidence>
<dbReference type="AlphaFoldDB" id="A0A291PG22"/>
<gene>
    <name evidence="2" type="ORF">CIW82_06760</name>
</gene>
<dbReference type="RefSeq" id="WP_086896659.1">
    <property type="nucleotide sequence ID" value="NZ_CP022699.1"/>
</dbReference>
<feature type="compositionally biased region" description="Basic and acidic residues" evidence="1">
    <location>
        <begin position="1"/>
        <end position="15"/>
    </location>
</feature>
<dbReference type="KEGG" id="ato:CIW82_06760"/>
<sequence length="104" mass="11499">MPRKLADDNAQEKPKRGPGKPFVKGQVANPAGRPKGARSRLCEGFLKALHEDFQKHGVKAIESVRLQKPEVYFNGVVRLFPQQFGLDDETKGGLTVIIKNGDKC</sequence>
<dbReference type="Proteomes" id="UP000220394">
    <property type="component" value="Chromosome"/>
</dbReference>
<organism evidence="2 3">
    <name type="scientific">Acetobacter tropicalis</name>
    <dbReference type="NCBI Taxonomy" id="104102"/>
    <lineage>
        <taxon>Bacteria</taxon>
        <taxon>Pseudomonadati</taxon>
        <taxon>Pseudomonadota</taxon>
        <taxon>Alphaproteobacteria</taxon>
        <taxon>Acetobacterales</taxon>
        <taxon>Acetobacteraceae</taxon>
        <taxon>Acetobacter</taxon>
    </lineage>
</organism>
<dbReference type="EMBL" id="CP022699">
    <property type="protein sequence ID" value="ATJ90432.1"/>
    <property type="molecule type" value="Genomic_DNA"/>
</dbReference>
<reference evidence="2 3" key="1">
    <citation type="submission" date="2017-08" db="EMBL/GenBank/DDBJ databases">
        <title>Complete Genome Sequence of Acetobacter tropicalis Oregon-R-modENCODE STRAIN BDGP1, an acetic acid bacterium isolated from Drosophila melanogaster gut.</title>
        <authorList>
            <person name="Wan K.H."/>
            <person name="Yu C."/>
            <person name="Park S."/>
            <person name="Hammonds A.S."/>
            <person name="Booth B.W."/>
            <person name="Celniker S.E."/>
        </authorList>
    </citation>
    <scope>NUCLEOTIDE SEQUENCE [LARGE SCALE GENOMIC DNA]</scope>
    <source>
        <strain evidence="2 3">BDGP1</strain>
    </source>
</reference>
<evidence type="ECO:0000256" key="1">
    <source>
        <dbReference type="SAM" id="MobiDB-lite"/>
    </source>
</evidence>
<proteinExistence type="predicted"/>
<name>A0A291PG22_9PROT</name>
<accession>A0A291PG22</accession>
<evidence type="ECO:0008006" key="4">
    <source>
        <dbReference type="Google" id="ProtNLM"/>
    </source>
</evidence>
<protein>
    <recommendedName>
        <fullName evidence="4">DUF5681 domain-containing protein</fullName>
    </recommendedName>
</protein>